<feature type="binding site" description="covalent" evidence="8">
    <location>
        <position position="54"/>
    </location>
    <ligand>
        <name>heme c</name>
        <dbReference type="ChEBI" id="CHEBI:61717"/>
        <label>1</label>
    </ligand>
</feature>
<dbReference type="GO" id="GO:0020037">
    <property type="term" value="F:heme binding"/>
    <property type="evidence" value="ECO:0007669"/>
    <property type="project" value="InterPro"/>
</dbReference>
<dbReference type="SUPFAM" id="SSF46626">
    <property type="entry name" value="Cytochrome c"/>
    <property type="match status" value="2"/>
</dbReference>
<reference evidence="12" key="1">
    <citation type="submission" date="2021-03" db="EMBL/GenBank/DDBJ databases">
        <authorList>
            <person name="Peeters C."/>
        </authorList>
    </citation>
    <scope>NUCLEOTIDE SEQUENCE</scope>
    <source>
        <strain evidence="12">LMG 31506</strain>
    </source>
</reference>
<organism evidence="12 13">
    <name type="scientific">Cupriavidus yeoncheonensis</name>
    <dbReference type="NCBI Taxonomy" id="1462994"/>
    <lineage>
        <taxon>Bacteria</taxon>
        <taxon>Pseudomonadati</taxon>
        <taxon>Pseudomonadota</taxon>
        <taxon>Betaproteobacteria</taxon>
        <taxon>Burkholderiales</taxon>
        <taxon>Burkholderiaceae</taxon>
        <taxon>Cupriavidus</taxon>
    </lineage>
</organism>
<dbReference type="AlphaFoldDB" id="A0A916IPN6"/>
<evidence type="ECO:0000256" key="2">
    <source>
        <dbReference type="ARBA" id="ARBA00022448"/>
    </source>
</evidence>
<feature type="binding site" description="axial binding residue" evidence="9">
    <location>
        <position position="198"/>
    </location>
    <ligand>
        <name>heme c</name>
        <dbReference type="ChEBI" id="CHEBI:61717"/>
        <label>2</label>
    </ligand>
    <ligandPart>
        <name>Fe</name>
        <dbReference type="ChEBI" id="CHEBI:18248"/>
    </ligandPart>
</feature>
<evidence type="ECO:0000256" key="9">
    <source>
        <dbReference type="PIRSR" id="PIRSR000005-2"/>
    </source>
</evidence>
<name>A0A916IPN6_9BURK</name>
<feature type="domain" description="Cytochrome c" evidence="11">
    <location>
        <begin position="38"/>
        <end position="122"/>
    </location>
</feature>
<feature type="binding site" description="axial binding residue" evidence="9">
    <location>
        <position position="99"/>
    </location>
    <ligand>
        <name>heme c</name>
        <dbReference type="ChEBI" id="CHEBI:61717"/>
        <label>1</label>
    </ligand>
    <ligandPart>
        <name>Fe</name>
        <dbReference type="ChEBI" id="CHEBI:18248"/>
    </ligandPart>
</feature>
<keyword evidence="3 8" id="KW-0349">Heme</keyword>
<dbReference type="Gene3D" id="1.10.760.10">
    <property type="entry name" value="Cytochrome c-like domain"/>
    <property type="match status" value="2"/>
</dbReference>
<keyword evidence="4 9" id="KW-0479">Metal-binding</keyword>
<proteinExistence type="predicted"/>
<dbReference type="InterPro" id="IPR009056">
    <property type="entry name" value="Cyt_c-like_dom"/>
</dbReference>
<dbReference type="GO" id="GO:0009055">
    <property type="term" value="F:electron transfer activity"/>
    <property type="evidence" value="ECO:0007669"/>
    <property type="project" value="InterPro"/>
</dbReference>
<evidence type="ECO:0000256" key="7">
    <source>
        <dbReference type="ARBA" id="ARBA00023004"/>
    </source>
</evidence>
<dbReference type="Pfam" id="PF00034">
    <property type="entry name" value="Cytochrom_C"/>
    <property type="match status" value="2"/>
</dbReference>
<dbReference type="PANTHER" id="PTHR33751:SF9">
    <property type="entry name" value="CYTOCHROME C4"/>
    <property type="match status" value="1"/>
</dbReference>
<evidence type="ECO:0000313" key="12">
    <source>
        <dbReference type="EMBL" id="CAG2127146.1"/>
    </source>
</evidence>
<dbReference type="PIRSF" id="PIRSF000005">
    <property type="entry name" value="Cytochrome_c4"/>
    <property type="match status" value="1"/>
</dbReference>
<protein>
    <recommendedName>
        <fullName evidence="11">Cytochrome c domain-containing protein</fullName>
    </recommendedName>
</protein>
<feature type="signal peptide" evidence="10">
    <location>
        <begin position="1"/>
        <end position="28"/>
    </location>
</feature>
<accession>A0A916IPN6</accession>
<dbReference type="GO" id="GO:0042597">
    <property type="term" value="C:periplasmic space"/>
    <property type="evidence" value="ECO:0007669"/>
    <property type="project" value="UniProtKB-SubCell"/>
</dbReference>
<evidence type="ECO:0000256" key="4">
    <source>
        <dbReference type="ARBA" id="ARBA00022723"/>
    </source>
</evidence>
<comment type="subcellular location">
    <subcellularLocation>
        <location evidence="1">Periplasm</location>
    </subcellularLocation>
</comment>
<sequence length="221" mass="23557">MKLPVERLRLPACLSALLALMPALPSLGQPAPAAPAADASLRAPQKVAQVCAACHGNTGQSVQKAYPSLAGQNEDYLFKQMRQFQASASGVALRQDATMAAVVEGLGETEMRELAHYFSRQAPARGQADQPHLVEAGKAIYWKGNPSSRLPACVSCHRPNGEGIAPDFPRIGGQQPEYVARQLHAWKSGTRGGPGKLMSLLVPLMTDEEIAAVAQYVAQLH</sequence>
<comment type="PTM">
    <text evidence="8">Binds 2 heme c groups covalently per subunit.</text>
</comment>
<gene>
    <name evidence="12" type="ORF">LMG31506_00352</name>
</gene>
<dbReference type="Proteomes" id="UP000672934">
    <property type="component" value="Unassembled WGS sequence"/>
</dbReference>
<keyword evidence="7 9" id="KW-0408">Iron</keyword>
<evidence type="ECO:0000256" key="1">
    <source>
        <dbReference type="ARBA" id="ARBA00004418"/>
    </source>
</evidence>
<evidence type="ECO:0000256" key="8">
    <source>
        <dbReference type="PIRSR" id="PIRSR000005-1"/>
    </source>
</evidence>
<evidence type="ECO:0000256" key="6">
    <source>
        <dbReference type="ARBA" id="ARBA00022982"/>
    </source>
</evidence>
<keyword evidence="5" id="KW-0574">Periplasm</keyword>
<feature type="binding site" description="covalent" evidence="8">
    <location>
        <position position="153"/>
    </location>
    <ligand>
        <name>heme c</name>
        <dbReference type="ChEBI" id="CHEBI:61717"/>
        <label>2</label>
    </ligand>
</feature>
<dbReference type="PROSITE" id="PS51007">
    <property type="entry name" value="CYTC"/>
    <property type="match status" value="2"/>
</dbReference>
<keyword evidence="2" id="KW-0813">Transport</keyword>
<evidence type="ECO:0000313" key="13">
    <source>
        <dbReference type="Proteomes" id="UP000672934"/>
    </source>
</evidence>
<evidence type="ECO:0000259" key="11">
    <source>
        <dbReference type="PROSITE" id="PS51007"/>
    </source>
</evidence>
<dbReference type="GO" id="GO:0005506">
    <property type="term" value="F:iron ion binding"/>
    <property type="evidence" value="ECO:0007669"/>
    <property type="project" value="InterPro"/>
</dbReference>
<keyword evidence="6" id="KW-0249">Electron transport</keyword>
<keyword evidence="13" id="KW-1185">Reference proteome</keyword>
<dbReference type="PANTHER" id="PTHR33751">
    <property type="entry name" value="CBB3-TYPE CYTOCHROME C OXIDASE SUBUNIT FIXP"/>
    <property type="match status" value="1"/>
</dbReference>
<dbReference type="RefSeq" id="WP_230426702.1">
    <property type="nucleotide sequence ID" value="NZ_CAJPUY010000001.1"/>
</dbReference>
<feature type="binding site" description="axial binding residue" evidence="9">
    <location>
        <position position="157"/>
    </location>
    <ligand>
        <name>heme c</name>
        <dbReference type="ChEBI" id="CHEBI:61717"/>
        <label>2</label>
    </ligand>
    <ligandPart>
        <name>Fe</name>
        <dbReference type="ChEBI" id="CHEBI:18248"/>
    </ligandPart>
</feature>
<keyword evidence="10" id="KW-0732">Signal</keyword>
<feature type="chain" id="PRO_5037401604" description="Cytochrome c domain-containing protein" evidence="10">
    <location>
        <begin position="29"/>
        <end position="221"/>
    </location>
</feature>
<feature type="binding site" description="covalent" evidence="8">
    <location>
        <position position="156"/>
    </location>
    <ligand>
        <name>heme c</name>
        <dbReference type="ChEBI" id="CHEBI:61717"/>
        <label>2</label>
    </ligand>
</feature>
<dbReference type="EMBL" id="CAJPUY010000001">
    <property type="protein sequence ID" value="CAG2127146.1"/>
    <property type="molecule type" value="Genomic_DNA"/>
</dbReference>
<dbReference type="InterPro" id="IPR050597">
    <property type="entry name" value="Cytochrome_c_Oxidase_Subunit"/>
</dbReference>
<evidence type="ECO:0000256" key="5">
    <source>
        <dbReference type="ARBA" id="ARBA00022764"/>
    </source>
</evidence>
<evidence type="ECO:0000256" key="3">
    <source>
        <dbReference type="ARBA" id="ARBA00022617"/>
    </source>
</evidence>
<dbReference type="InterPro" id="IPR036909">
    <property type="entry name" value="Cyt_c-like_dom_sf"/>
</dbReference>
<feature type="binding site" description="axial binding residue" evidence="9">
    <location>
        <position position="55"/>
    </location>
    <ligand>
        <name>heme c</name>
        <dbReference type="ChEBI" id="CHEBI:61717"/>
        <label>1</label>
    </ligand>
    <ligandPart>
        <name>Fe</name>
        <dbReference type="ChEBI" id="CHEBI:18248"/>
    </ligandPart>
</feature>
<feature type="domain" description="Cytochrome c" evidence="11">
    <location>
        <begin position="132"/>
        <end position="221"/>
    </location>
</feature>
<feature type="binding site" description="covalent" evidence="8">
    <location>
        <position position="51"/>
    </location>
    <ligand>
        <name>heme c</name>
        <dbReference type="ChEBI" id="CHEBI:61717"/>
        <label>1</label>
    </ligand>
</feature>
<dbReference type="InterPro" id="IPR024167">
    <property type="entry name" value="Cytochrome_c4-like"/>
</dbReference>
<evidence type="ECO:0000256" key="10">
    <source>
        <dbReference type="SAM" id="SignalP"/>
    </source>
</evidence>
<comment type="caution">
    <text evidence="12">The sequence shown here is derived from an EMBL/GenBank/DDBJ whole genome shotgun (WGS) entry which is preliminary data.</text>
</comment>